<dbReference type="Gene3D" id="3.40.50.2300">
    <property type="match status" value="2"/>
</dbReference>
<evidence type="ECO:0000256" key="1">
    <source>
        <dbReference type="ARBA" id="ARBA00010062"/>
    </source>
</evidence>
<organism evidence="4 5">
    <name type="scientific">Vibrio ishigakensis</name>
    <dbReference type="NCBI Taxonomy" id="1481914"/>
    <lineage>
        <taxon>Bacteria</taxon>
        <taxon>Pseudomonadati</taxon>
        <taxon>Pseudomonadota</taxon>
        <taxon>Gammaproteobacteria</taxon>
        <taxon>Vibrionales</taxon>
        <taxon>Vibrionaceae</taxon>
        <taxon>Vibrio</taxon>
    </lineage>
</organism>
<dbReference type="PANTHER" id="PTHR30483:SF6">
    <property type="entry name" value="PERIPLASMIC BINDING PROTEIN OF ABC TRANSPORTER FOR NATURAL AMINO ACIDS"/>
    <property type="match status" value="1"/>
</dbReference>
<keyword evidence="5" id="KW-1185">Reference proteome</keyword>
<gene>
    <name evidence="4" type="ORF">JCM19231_5126</name>
</gene>
<dbReference type="EMBL" id="BBRZ01000012">
    <property type="protein sequence ID" value="GAM55294.1"/>
    <property type="molecule type" value="Genomic_DNA"/>
</dbReference>
<name>A0A0B8NX30_9VIBR</name>
<accession>A0A0B8NX30</accession>
<dbReference type="SUPFAM" id="SSF53822">
    <property type="entry name" value="Periplasmic binding protein-like I"/>
    <property type="match status" value="1"/>
</dbReference>
<dbReference type="PANTHER" id="PTHR30483">
    <property type="entry name" value="LEUCINE-SPECIFIC-BINDING PROTEIN"/>
    <property type="match status" value="1"/>
</dbReference>
<proteinExistence type="inferred from homology"/>
<comment type="similarity">
    <text evidence="1">Belongs to the leucine-binding protein family.</text>
</comment>
<dbReference type="AlphaFoldDB" id="A0A0B8NX30"/>
<dbReference type="InterPro" id="IPR028081">
    <property type="entry name" value="Leu-bd"/>
</dbReference>
<evidence type="ECO:0000256" key="2">
    <source>
        <dbReference type="ARBA" id="ARBA00022729"/>
    </source>
</evidence>
<dbReference type="Proteomes" id="UP000031671">
    <property type="component" value="Unassembled WGS sequence"/>
</dbReference>
<evidence type="ECO:0000313" key="5">
    <source>
        <dbReference type="Proteomes" id="UP000031671"/>
    </source>
</evidence>
<evidence type="ECO:0000313" key="4">
    <source>
        <dbReference type="EMBL" id="GAM55294.1"/>
    </source>
</evidence>
<dbReference type="InterPro" id="IPR051010">
    <property type="entry name" value="BCAA_transport"/>
</dbReference>
<reference evidence="4 5" key="2">
    <citation type="submission" date="2015-01" db="EMBL/GenBank/DDBJ databases">
        <authorList>
            <consortium name="NBRP consortium"/>
            <person name="Sawabe T."/>
            <person name="Meirelles P."/>
            <person name="Feng G."/>
            <person name="Sayaka M."/>
            <person name="Hattori M."/>
            <person name="Ohkuma M."/>
        </authorList>
    </citation>
    <scope>NUCLEOTIDE SEQUENCE [LARGE SCALE GENOMIC DNA]</scope>
    <source>
        <strain evidence="5">JCM 19231</strain>
    </source>
</reference>
<dbReference type="Pfam" id="PF13458">
    <property type="entry name" value="Peripla_BP_6"/>
    <property type="match status" value="1"/>
</dbReference>
<dbReference type="InterPro" id="IPR028082">
    <property type="entry name" value="Peripla_BP_I"/>
</dbReference>
<protein>
    <submittedName>
        <fullName evidence="4">Branched-chain amino acid ABC transporter</fullName>
    </submittedName>
</protein>
<evidence type="ECO:0000259" key="3">
    <source>
        <dbReference type="Pfam" id="PF13458"/>
    </source>
</evidence>
<comment type="caution">
    <text evidence="4">The sequence shown here is derived from an EMBL/GenBank/DDBJ whole genome shotgun (WGS) entry which is preliminary data.</text>
</comment>
<sequence>MIIKRILITTFVMFIAIGSRADEEVFKIYLDADRTSYFASARSIEMGFKVAFDEVNNRIGDSKIEFITLDHRGNVKRSLKNMRMFKNDPEGLAYVGGLHSPPLIKYRDFLNESQILTLVPWAAGGPITRHPSAENNYIFRLSVDDSKVGPILIKQAIDAQCQNIHLLLENTGWGKSNDRAMRGALPHQFKGTVKSTWFNWGIQDNNARLMIRELITQQVDCVLLVSNAREGRLLIEAVSDVNADFKVFSHWGITGGNFHSKSVKKSEIE</sequence>
<reference evidence="4 5" key="1">
    <citation type="submission" date="2015-01" db="EMBL/GenBank/DDBJ databases">
        <title>Vibrio sp. C1 JCM 19231 whole genome shotgun sequence.</title>
        <authorList>
            <person name="Sawabe T."/>
            <person name="Meirelles P."/>
            <person name="Feng G."/>
            <person name="Sayaka M."/>
            <person name="Hattori M."/>
            <person name="Ohkuma M."/>
        </authorList>
    </citation>
    <scope>NUCLEOTIDE SEQUENCE [LARGE SCALE GENOMIC DNA]</scope>
    <source>
        <strain evidence="5">JCM 19231</strain>
    </source>
</reference>
<feature type="domain" description="Leucine-binding protein" evidence="3">
    <location>
        <begin position="36"/>
        <end position="247"/>
    </location>
</feature>
<keyword evidence="2" id="KW-0732">Signal</keyword>